<dbReference type="PANTHER" id="PTHR33116:SF84">
    <property type="entry name" value="RNA-DIRECTED DNA POLYMERASE"/>
    <property type="match status" value="1"/>
</dbReference>
<dbReference type="EMBL" id="BQNB010008503">
    <property type="protein sequence ID" value="GJS50256.1"/>
    <property type="molecule type" value="Genomic_DNA"/>
</dbReference>
<feature type="domain" description="Reverse transcriptase zinc-binding" evidence="2">
    <location>
        <begin position="137"/>
        <end position="221"/>
    </location>
</feature>
<evidence type="ECO:0000313" key="4">
    <source>
        <dbReference type="Proteomes" id="UP001151760"/>
    </source>
</evidence>
<feature type="transmembrane region" description="Helical" evidence="1">
    <location>
        <begin position="12"/>
        <end position="29"/>
    </location>
</feature>
<evidence type="ECO:0000256" key="1">
    <source>
        <dbReference type="SAM" id="Phobius"/>
    </source>
</evidence>
<reference evidence="3" key="2">
    <citation type="submission" date="2022-01" db="EMBL/GenBank/DDBJ databases">
        <authorList>
            <person name="Yamashiro T."/>
            <person name="Shiraishi A."/>
            <person name="Satake H."/>
            <person name="Nakayama K."/>
        </authorList>
    </citation>
    <scope>NUCLEOTIDE SEQUENCE</scope>
</reference>
<dbReference type="GO" id="GO:0003964">
    <property type="term" value="F:RNA-directed DNA polymerase activity"/>
    <property type="evidence" value="ECO:0007669"/>
    <property type="project" value="UniProtKB-KW"/>
</dbReference>
<reference evidence="3" key="1">
    <citation type="journal article" date="2022" name="Int. J. Mol. Sci.">
        <title>Draft Genome of Tanacetum Coccineum: Genomic Comparison of Closely Related Tanacetum-Family Plants.</title>
        <authorList>
            <person name="Yamashiro T."/>
            <person name="Shiraishi A."/>
            <person name="Nakayama K."/>
            <person name="Satake H."/>
        </authorList>
    </citation>
    <scope>NUCLEOTIDE SEQUENCE</scope>
</reference>
<feature type="transmembrane region" description="Helical" evidence="1">
    <location>
        <begin position="429"/>
        <end position="448"/>
    </location>
</feature>
<gene>
    <name evidence="3" type="ORF">Tco_0600377</name>
</gene>
<feature type="transmembrane region" description="Helical" evidence="1">
    <location>
        <begin position="50"/>
        <end position="83"/>
    </location>
</feature>
<evidence type="ECO:0000259" key="2">
    <source>
        <dbReference type="Pfam" id="PF13966"/>
    </source>
</evidence>
<dbReference type="Proteomes" id="UP001151760">
    <property type="component" value="Unassembled WGS sequence"/>
</dbReference>
<evidence type="ECO:0000313" key="3">
    <source>
        <dbReference type="EMBL" id="GJS50256.1"/>
    </source>
</evidence>
<keyword evidence="1" id="KW-0472">Membrane</keyword>
<organism evidence="3 4">
    <name type="scientific">Tanacetum coccineum</name>
    <dbReference type="NCBI Taxonomy" id="301880"/>
    <lineage>
        <taxon>Eukaryota</taxon>
        <taxon>Viridiplantae</taxon>
        <taxon>Streptophyta</taxon>
        <taxon>Embryophyta</taxon>
        <taxon>Tracheophyta</taxon>
        <taxon>Spermatophyta</taxon>
        <taxon>Magnoliopsida</taxon>
        <taxon>eudicotyledons</taxon>
        <taxon>Gunneridae</taxon>
        <taxon>Pentapetalae</taxon>
        <taxon>asterids</taxon>
        <taxon>campanulids</taxon>
        <taxon>Asterales</taxon>
        <taxon>Asteraceae</taxon>
        <taxon>Asteroideae</taxon>
        <taxon>Anthemideae</taxon>
        <taxon>Anthemidinae</taxon>
        <taxon>Tanacetum</taxon>
    </lineage>
</organism>
<feature type="transmembrane region" description="Helical" evidence="1">
    <location>
        <begin position="277"/>
        <end position="295"/>
    </location>
</feature>
<accession>A0ABQ4WBI8</accession>
<keyword evidence="4" id="KW-1185">Reference proteome</keyword>
<dbReference type="InterPro" id="IPR026960">
    <property type="entry name" value="RVT-Znf"/>
</dbReference>
<feature type="transmembrane region" description="Helical" evidence="1">
    <location>
        <begin position="468"/>
        <end position="497"/>
    </location>
</feature>
<keyword evidence="1" id="KW-0812">Transmembrane</keyword>
<keyword evidence="3" id="KW-0808">Transferase</keyword>
<keyword evidence="1" id="KW-1133">Transmembrane helix</keyword>
<proteinExistence type="predicted"/>
<dbReference type="Pfam" id="PF13966">
    <property type="entry name" value="zf-RVT"/>
    <property type="match status" value="1"/>
</dbReference>
<comment type="caution">
    <text evidence="3">The sequence shown here is derived from an EMBL/GenBank/DDBJ whole genome shotgun (WGS) entry which is preliminary data.</text>
</comment>
<protein>
    <submittedName>
        <fullName evidence="3">RNA-directed DNA polymerase, eukaryota, reverse transcriptase zinc-binding domain protein</fullName>
    </submittedName>
</protein>
<dbReference type="PANTHER" id="PTHR33116">
    <property type="entry name" value="REVERSE TRANSCRIPTASE ZINC-BINDING DOMAIN-CONTAINING PROTEIN-RELATED-RELATED"/>
    <property type="match status" value="1"/>
</dbReference>
<name>A0ABQ4WBI8_9ASTR</name>
<sequence>MGVWENTSWVRSIAVFINGEIRLFAAFIFKSRMLIFAVSSSGSGILRNGVMGYLVAVLVLILFMVLEGLKGHVITWFLVLWYSTKLICAQRIQGSGIIFDQHAQRFKEVIDVPVPVLDHDRDDITLWFDKQNVEVRFSVKEAWRVLGPDVPKVLRHKHVWFSQCIPRHAFILWMAIKGRLKTQDRISRWFSADNMVCPFCKSCKDSHSHLFFQCGFAQGVWERLKSMNRLEDLSCVWAEIISGISIRKANNTLWSIIQRLVLGAAVYFIWRERNFRFCEVGWGGLGYLFWVGVIRECRVDYSYVMVMMLRVRWLVFSLFGKHSFLNNFYGLTWSHMFSMENEGIRVMWIWSDKGHSFWPPLYDNRYCFFSPWEGCKPSLDASWDWVQVISCCHACLSYLVLKVICLTEWVRFSLCVFGGTPSMLERLRMLNFGICIFLYLIMIWFDSLKGVWVNTSRVRIIATFINGVIRLCCCTLFISSGGLAAAGGSIFLVFWLLKDIQFSCSGQVWFSYGSSLGCSGLGLSKDSGTGFEKLIQISIVFRMSSSDSDMFRWNVDGSISMILLVYFHDHILGNLNMGQFKVTVNLVYIWEEAPSMSLGRGTPYVFGKRHPVGPWEGAPSRTLGKGTHMVTTHNNMNCG</sequence>
<keyword evidence="3" id="KW-0695">RNA-directed DNA polymerase</keyword>
<keyword evidence="3" id="KW-0548">Nucleotidyltransferase</keyword>